<sequence length="82" mass="8884">MIRTAPHLLNTFVANCVADIQDCVSPSHWRHLSLKCNPADCASWGISFGGMGVLGFVSILIVGQGLLLLQNLNSYSRSRSKP</sequence>
<organism evidence="2 3">
    <name type="scientific">Dryococelus australis</name>
    <dbReference type="NCBI Taxonomy" id="614101"/>
    <lineage>
        <taxon>Eukaryota</taxon>
        <taxon>Metazoa</taxon>
        <taxon>Ecdysozoa</taxon>
        <taxon>Arthropoda</taxon>
        <taxon>Hexapoda</taxon>
        <taxon>Insecta</taxon>
        <taxon>Pterygota</taxon>
        <taxon>Neoptera</taxon>
        <taxon>Polyneoptera</taxon>
        <taxon>Phasmatodea</taxon>
        <taxon>Verophasmatodea</taxon>
        <taxon>Anareolatae</taxon>
        <taxon>Phasmatidae</taxon>
        <taxon>Eurycanthinae</taxon>
        <taxon>Dryococelus</taxon>
    </lineage>
</organism>
<keyword evidence="3" id="KW-1185">Reference proteome</keyword>
<accession>A0ABQ9IJ47</accession>
<dbReference type="Proteomes" id="UP001159363">
    <property type="component" value="Chromosome 1"/>
</dbReference>
<keyword evidence="1" id="KW-0812">Transmembrane</keyword>
<proteinExistence type="predicted"/>
<evidence type="ECO:0000313" key="3">
    <source>
        <dbReference type="Proteomes" id="UP001159363"/>
    </source>
</evidence>
<reference evidence="2 3" key="1">
    <citation type="submission" date="2023-02" db="EMBL/GenBank/DDBJ databases">
        <title>LHISI_Scaffold_Assembly.</title>
        <authorList>
            <person name="Stuart O.P."/>
            <person name="Cleave R."/>
            <person name="Magrath M.J.L."/>
            <person name="Mikheyev A.S."/>
        </authorList>
    </citation>
    <scope>NUCLEOTIDE SEQUENCE [LARGE SCALE GENOMIC DNA]</scope>
    <source>
        <strain evidence="2">Daus_M_001</strain>
        <tissue evidence="2">Leg muscle</tissue>
    </source>
</reference>
<comment type="caution">
    <text evidence="2">The sequence shown here is derived from an EMBL/GenBank/DDBJ whole genome shotgun (WGS) entry which is preliminary data.</text>
</comment>
<evidence type="ECO:0000256" key="1">
    <source>
        <dbReference type="SAM" id="Phobius"/>
    </source>
</evidence>
<protein>
    <submittedName>
        <fullName evidence="2">Uncharacterized protein</fullName>
    </submittedName>
</protein>
<dbReference type="EMBL" id="JARBHB010000001">
    <property type="protein sequence ID" value="KAJ8896717.1"/>
    <property type="molecule type" value="Genomic_DNA"/>
</dbReference>
<keyword evidence="1" id="KW-1133">Transmembrane helix</keyword>
<feature type="transmembrane region" description="Helical" evidence="1">
    <location>
        <begin position="44"/>
        <end position="69"/>
    </location>
</feature>
<keyword evidence="1" id="KW-0472">Membrane</keyword>
<gene>
    <name evidence="2" type="ORF">PR048_002062</name>
</gene>
<name>A0ABQ9IJ47_9NEOP</name>
<evidence type="ECO:0000313" key="2">
    <source>
        <dbReference type="EMBL" id="KAJ8896717.1"/>
    </source>
</evidence>